<keyword evidence="3" id="KW-1185">Reference proteome</keyword>
<feature type="region of interest" description="Disordered" evidence="1">
    <location>
        <begin position="33"/>
        <end position="60"/>
    </location>
</feature>
<dbReference type="EMBL" id="WIGO01000204">
    <property type="protein sequence ID" value="KAF6823871.1"/>
    <property type="molecule type" value="Genomic_DNA"/>
</dbReference>
<feature type="compositionally biased region" description="Low complexity" evidence="1">
    <location>
        <begin position="82"/>
        <end position="98"/>
    </location>
</feature>
<feature type="compositionally biased region" description="Basic residues" evidence="1">
    <location>
        <begin position="106"/>
        <end position="115"/>
    </location>
</feature>
<evidence type="ECO:0000256" key="1">
    <source>
        <dbReference type="SAM" id="MobiDB-lite"/>
    </source>
</evidence>
<name>A0A8H6K413_9PEZI</name>
<gene>
    <name evidence="2" type="ORF">CPLU01_11180</name>
</gene>
<feature type="compositionally biased region" description="Low complexity" evidence="1">
    <location>
        <begin position="39"/>
        <end position="50"/>
    </location>
</feature>
<reference evidence="2" key="1">
    <citation type="journal article" date="2020" name="Phytopathology">
        <title>Genome Sequence Resources of Colletotrichum truncatum, C. plurivorum, C. musicola, and C. sojae: Four Species Pathogenic to Soybean (Glycine max).</title>
        <authorList>
            <person name="Rogerio F."/>
            <person name="Boufleur T.R."/>
            <person name="Ciampi-Guillardi M."/>
            <person name="Sukno S.A."/>
            <person name="Thon M.R."/>
            <person name="Massola Junior N.S."/>
            <person name="Baroncelli R."/>
        </authorList>
    </citation>
    <scope>NUCLEOTIDE SEQUENCE</scope>
    <source>
        <strain evidence="2">LFN00145</strain>
    </source>
</reference>
<comment type="caution">
    <text evidence="2">The sequence shown here is derived from an EMBL/GenBank/DDBJ whole genome shotgun (WGS) entry which is preliminary data.</text>
</comment>
<sequence>MDEMDLWWACCEQLLGSPVSCVSPLSWGFPTARARRRGASSARNRTAGAGLACRPSPASSHKARTVVGGYHLRQRWGGGGPAELPGELPGDLLGNNPGCPASFNGHRARPHTNTI</sequence>
<feature type="region of interest" description="Disordered" evidence="1">
    <location>
        <begin position="81"/>
        <end position="115"/>
    </location>
</feature>
<accession>A0A8H6K413</accession>
<evidence type="ECO:0000313" key="2">
    <source>
        <dbReference type="EMBL" id="KAF6823871.1"/>
    </source>
</evidence>
<dbReference type="Proteomes" id="UP000654918">
    <property type="component" value="Unassembled WGS sequence"/>
</dbReference>
<protein>
    <submittedName>
        <fullName evidence="2">Uncharacterized protein</fullName>
    </submittedName>
</protein>
<proteinExistence type="predicted"/>
<dbReference type="AlphaFoldDB" id="A0A8H6K413"/>
<organism evidence="2 3">
    <name type="scientific">Colletotrichum plurivorum</name>
    <dbReference type="NCBI Taxonomy" id="2175906"/>
    <lineage>
        <taxon>Eukaryota</taxon>
        <taxon>Fungi</taxon>
        <taxon>Dikarya</taxon>
        <taxon>Ascomycota</taxon>
        <taxon>Pezizomycotina</taxon>
        <taxon>Sordariomycetes</taxon>
        <taxon>Hypocreomycetidae</taxon>
        <taxon>Glomerellales</taxon>
        <taxon>Glomerellaceae</taxon>
        <taxon>Colletotrichum</taxon>
        <taxon>Colletotrichum orchidearum species complex</taxon>
    </lineage>
</organism>
<evidence type="ECO:0000313" key="3">
    <source>
        <dbReference type="Proteomes" id="UP000654918"/>
    </source>
</evidence>